<dbReference type="EMBL" id="BGZK01001394">
    <property type="protein sequence ID" value="GBP78954.1"/>
    <property type="molecule type" value="Genomic_DNA"/>
</dbReference>
<evidence type="ECO:0000313" key="1">
    <source>
        <dbReference type="EMBL" id="GBP78954.1"/>
    </source>
</evidence>
<organism evidence="1 2">
    <name type="scientific">Eumeta variegata</name>
    <name type="common">Bagworm moth</name>
    <name type="synonym">Eumeta japonica</name>
    <dbReference type="NCBI Taxonomy" id="151549"/>
    <lineage>
        <taxon>Eukaryota</taxon>
        <taxon>Metazoa</taxon>
        <taxon>Ecdysozoa</taxon>
        <taxon>Arthropoda</taxon>
        <taxon>Hexapoda</taxon>
        <taxon>Insecta</taxon>
        <taxon>Pterygota</taxon>
        <taxon>Neoptera</taxon>
        <taxon>Endopterygota</taxon>
        <taxon>Lepidoptera</taxon>
        <taxon>Glossata</taxon>
        <taxon>Ditrysia</taxon>
        <taxon>Tineoidea</taxon>
        <taxon>Psychidae</taxon>
        <taxon>Oiketicinae</taxon>
        <taxon>Eumeta</taxon>
    </lineage>
</organism>
<reference evidence="1 2" key="1">
    <citation type="journal article" date="2019" name="Commun. Biol.">
        <title>The bagworm genome reveals a unique fibroin gene that provides high tensile strength.</title>
        <authorList>
            <person name="Kono N."/>
            <person name="Nakamura H."/>
            <person name="Ohtoshi R."/>
            <person name="Tomita M."/>
            <person name="Numata K."/>
            <person name="Arakawa K."/>
        </authorList>
    </citation>
    <scope>NUCLEOTIDE SEQUENCE [LARGE SCALE GENOMIC DNA]</scope>
</reference>
<comment type="caution">
    <text evidence="1">The sequence shown here is derived from an EMBL/GenBank/DDBJ whole genome shotgun (WGS) entry which is preliminary data.</text>
</comment>
<accession>A0A4C1YVW2</accession>
<dbReference type="AlphaFoldDB" id="A0A4C1YVW2"/>
<evidence type="ECO:0000313" key="2">
    <source>
        <dbReference type="Proteomes" id="UP000299102"/>
    </source>
</evidence>
<name>A0A4C1YVW2_EUMVA</name>
<proteinExistence type="predicted"/>
<gene>
    <name evidence="1" type="ORF">EVAR_57830_1</name>
</gene>
<protein>
    <submittedName>
        <fullName evidence="1">Uncharacterized protein</fullName>
    </submittedName>
</protein>
<keyword evidence="2" id="KW-1185">Reference proteome</keyword>
<sequence>MPRRFLVRESRTHVCPGAWTAHNGFLSSFPIPLARGELQKKRHSVSLSAAVDKRRAPNSGVGSAVKSVFDYYLQNQPSVGIPDIQLPITS</sequence>
<dbReference type="Proteomes" id="UP000299102">
    <property type="component" value="Unassembled WGS sequence"/>
</dbReference>